<feature type="compositionally biased region" description="Acidic residues" evidence="9">
    <location>
        <begin position="13"/>
        <end position="22"/>
    </location>
</feature>
<dbReference type="Ensembl" id="ENSFHET00000026781.1">
    <property type="protein sequence ID" value="ENSFHEP00000017944.1"/>
    <property type="gene ID" value="ENSFHEG00000019721.1"/>
</dbReference>
<keyword evidence="3" id="KW-0677">Repeat</keyword>
<feature type="region of interest" description="Disordered" evidence="9">
    <location>
        <begin position="78"/>
        <end position="99"/>
    </location>
</feature>
<reference evidence="11" key="1">
    <citation type="submission" date="2025-08" db="UniProtKB">
        <authorList>
            <consortium name="Ensembl"/>
        </authorList>
    </citation>
    <scope>IDENTIFICATION</scope>
</reference>
<evidence type="ECO:0000256" key="2">
    <source>
        <dbReference type="ARBA" id="ARBA00022723"/>
    </source>
</evidence>
<dbReference type="SMART" id="SM00355">
    <property type="entry name" value="ZnF_C2H2"/>
    <property type="match status" value="3"/>
</dbReference>
<dbReference type="PANTHER" id="PTHR14196">
    <property type="entry name" value="ODD-SKIPPED - RELATED"/>
    <property type="match status" value="1"/>
</dbReference>
<evidence type="ECO:0000256" key="8">
    <source>
        <dbReference type="PROSITE-ProRule" id="PRU00042"/>
    </source>
</evidence>
<protein>
    <submittedName>
        <fullName evidence="11">Zinc finger protein 239-like</fullName>
    </submittedName>
</protein>
<evidence type="ECO:0000256" key="3">
    <source>
        <dbReference type="ARBA" id="ARBA00022737"/>
    </source>
</evidence>
<keyword evidence="4 8" id="KW-0863">Zinc-finger</keyword>
<dbReference type="PANTHER" id="PTHR14196:SF12">
    <property type="entry name" value="ZINC FINGER PROTEIN 208-LIKE"/>
    <property type="match status" value="1"/>
</dbReference>
<evidence type="ECO:0000313" key="11">
    <source>
        <dbReference type="Ensembl" id="ENSFHEP00000017944.1"/>
    </source>
</evidence>
<evidence type="ECO:0000259" key="10">
    <source>
        <dbReference type="PROSITE" id="PS50157"/>
    </source>
</evidence>
<accession>A0A3Q2PXC3</accession>
<feature type="region of interest" description="Disordered" evidence="9">
    <location>
        <begin position="114"/>
        <end position="171"/>
    </location>
</feature>
<organism evidence="11 12">
    <name type="scientific">Fundulus heteroclitus</name>
    <name type="common">Killifish</name>
    <name type="synonym">Mummichog</name>
    <dbReference type="NCBI Taxonomy" id="8078"/>
    <lineage>
        <taxon>Eukaryota</taxon>
        <taxon>Metazoa</taxon>
        <taxon>Chordata</taxon>
        <taxon>Craniata</taxon>
        <taxon>Vertebrata</taxon>
        <taxon>Euteleostomi</taxon>
        <taxon>Actinopterygii</taxon>
        <taxon>Neopterygii</taxon>
        <taxon>Teleostei</taxon>
        <taxon>Neoteleostei</taxon>
        <taxon>Acanthomorphata</taxon>
        <taxon>Ovalentaria</taxon>
        <taxon>Atherinomorphae</taxon>
        <taxon>Cyprinodontiformes</taxon>
        <taxon>Fundulidae</taxon>
        <taxon>Fundulus</taxon>
    </lineage>
</organism>
<dbReference type="FunFam" id="3.30.160.60:FF:000624">
    <property type="entry name" value="zinc finger protein 697"/>
    <property type="match status" value="1"/>
</dbReference>
<evidence type="ECO:0000256" key="5">
    <source>
        <dbReference type="ARBA" id="ARBA00022833"/>
    </source>
</evidence>
<evidence type="ECO:0000256" key="9">
    <source>
        <dbReference type="SAM" id="MobiDB-lite"/>
    </source>
</evidence>
<dbReference type="Pfam" id="PF13465">
    <property type="entry name" value="zf-H2C2_2"/>
    <property type="match status" value="1"/>
</dbReference>
<dbReference type="InterPro" id="IPR036236">
    <property type="entry name" value="Znf_C2H2_sf"/>
</dbReference>
<dbReference type="GO" id="GO:0000122">
    <property type="term" value="P:negative regulation of transcription by RNA polymerase II"/>
    <property type="evidence" value="ECO:0007669"/>
    <property type="project" value="UniProtKB-ARBA"/>
</dbReference>
<keyword evidence="5" id="KW-0862">Zinc</keyword>
<evidence type="ECO:0000313" key="12">
    <source>
        <dbReference type="Proteomes" id="UP000265000"/>
    </source>
</evidence>
<dbReference type="Pfam" id="PF00096">
    <property type="entry name" value="zf-C2H2"/>
    <property type="match status" value="1"/>
</dbReference>
<dbReference type="GO" id="GO:0008270">
    <property type="term" value="F:zinc ion binding"/>
    <property type="evidence" value="ECO:0007669"/>
    <property type="project" value="UniProtKB-KW"/>
</dbReference>
<keyword evidence="7" id="KW-0539">Nucleus</keyword>
<dbReference type="AlphaFoldDB" id="A0A3Q2PXC3"/>
<dbReference type="InterPro" id="IPR013087">
    <property type="entry name" value="Znf_C2H2_type"/>
</dbReference>
<dbReference type="GO" id="GO:0000981">
    <property type="term" value="F:DNA-binding transcription factor activity, RNA polymerase II-specific"/>
    <property type="evidence" value="ECO:0007669"/>
    <property type="project" value="TreeGrafter"/>
</dbReference>
<feature type="region of interest" description="Disordered" evidence="9">
    <location>
        <begin position="1"/>
        <end position="22"/>
    </location>
</feature>
<feature type="compositionally biased region" description="Basic and acidic residues" evidence="9">
    <location>
        <begin position="134"/>
        <end position="143"/>
    </location>
</feature>
<sequence>CASVLAADVKEEAFEEQNPEVEQQESELLHIKEEQEEAGVHQEGEQLLVKEETDSWFPLTDAPINNVKLKLIVKGEASLDHRPPTDLHDPKPPGIKEEQKEVYISLEEEQLNGKELYPDQIKGRELLEETDGEESNRIRDHGDASISLETEDTEEDEEDSDVEHPLSELKHLPDSGYKTCSTLKKNVDSETKVQTVVELSCEDCGKTFLGKSDLNRHMRIHTGEKPFSCDLCGRSFGQKSHLNTHMRIHTGDKPFSCDQCGQGFSRKATLDTHMG</sequence>
<dbReference type="FunFam" id="3.30.160.60:FF:001450">
    <property type="entry name" value="zinc finger protein 774"/>
    <property type="match status" value="1"/>
</dbReference>
<dbReference type="GO" id="GO:0045595">
    <property type="term" value="P:regulation of cell differentiation"/>
    <property type="evidence" value="ECO:0007669"/>
    <property type="project" value="UniProtKB-ARBA"/>
</dbReference>
<keyword evidence="2" id="KW-0479">Metal-binding</keyword>
<feature type="compositionally biased region" description="Basic and acidic residues" evidence="9">
    <location>
        <begin position="162"/>
        <end position="171"/>
    </location>
</feature>
<reference evidence="11" key="2">
    <citation type="submission" date="2025-09" db="UniProtKB">
        <authorList>
            <consortium name="Ensembl"/>
        </authorList>
    </citation>
    <scope>IDENTIFICATION</scope>
</reference>
<dbReference type="GO" id="GO:0000977">
    <property type="term" value="F:RNA polymerase II transcription regulatory region sequence-specific DNA binding"/>
    <property type="evidence" value="ECO:0007669"/>
    <property type="project" value="TreeGrafter"/>
</dbReference>
<feature type="domain" description="C2H2-type" evidence="10">
    <location>
        <begin position="199"/>
        <end position="226"/>
    </location>
</feature>
<dbReference type="FunFam" id="3.30.160.60:FF:000912">
    <property type="entry name" value="Zinc finger protein 660"/>
    <property type="match status" value="1"/>
</dbReference>
<evidence type="ECO:0000256" key="4">
    <source>
        <dbReference type="ARBA" id="ARBA00022771"/>
    </source>
</evidence>
<evidence type="ECO:0000256" key="6">
    <source>
        <dbReference type="ARBA" id="ARBA00023125"/>
    </source>
</evidence>
<evidence type="ECO:0000256" key="1">
    <source>
        <dbReference type="ARBA" id="ARBA00004123"/>
    </source>
</evidence>
<evidence type="ECO:0000256" key="7">
    <source>
        <dbReference type="ARBA" id="ARBA00023242"/>
    </source>
</evidence>
<feature type="domain" description="C2H2-type" evidence="10">
    <location>
        <begin position="227"/>
        <end position="254"/>
    </location>
</feature>
<dbReference type="GeneTree" id="ENSGT01150000286936"/>
<proteinExistence type="predicted"/>
<dbReference type="InterPro" id="IPR050717">
    <property type="entry name" value="C2H2-ZF_Transcription_Reg"/>
</dbReference>
<dbReference type="SUPFAM" id="SSF57667">
    <property type="entry name" value="beta-beta-alpha zinc fingers"/>
    <property type="match status" value="2"/>
</dbReference>
<dbReference type="PROSITE" id="PS00028">
    <property type="entry name" value="ZINC_FINGER_C2H2_1"/>
    <property type="match status" value="2"/>
</dbReference>
<dbReference type="Proteomes" id="UP000265000">
    <property type="component" value="Unplaced"/>
</dbReference>
<dbReference type="PROSITE" id="PS50157">
    <property type="entry name" value="ZINC_FINGER_C2H2_2"/>
    <property type="match status" value="3"/>
</dbReference>
<feature type="domain" description="C2H2-type" evidence="10">
    <location>
        <begin position="255"/>
        <end position="275"/>
    </location>
</feature>
<comment type="subcellular location">
    <subcellularLocation>
        <location evidence="1">Nucleus</location>
    </subcellularLocation>
</comment>
<feature type="compositionally biased region" description="Acidic residues" evidence="9">
    <location>
        <begin position="149"/>
        <end position="161"/>
    </location>
</feature>
<keyword evidence="6" id="KW-0238">DNA-binding</keyword>
<name>A0A3Q2PXC3_FUNHE</name>
<keyword evidence="12" id="KW-1185">Reference proteome</keyword>
<dbReference type="GO" id="GO:0005634">
    <property type="term" value="C:nucleus"/>
    <property type="evidence" value="ECO:0007669"/>
    <property type="project" value="UniProtKB-SubCell"/>
</dbReference>
<dbReference type="Gene3D" id="3.30.160.60">
    <property type="entry name" value="Classic Zinc Finger"/>
    <property type="match status" value="3"/>
</dbReference>